<name>B0RHV5_CLASE</name>
<gene>
    <name evidence="4" type="ordered locus">CMS0090</name>
</gene>
<dbReference type="eggNOG" id="COG1846">
    <property type="taxonomic scope" value="Bacteria"/>
</dbReference>
<evidence type="ECO:0000313" key="5">
    <source>
        <dbReference type="Proteomes" id="UP000001318"/>
    </source>
</evidence>
<dbReference type="Proteomes" id="UP000001318">
    <property type="component" value="Chromosome"/>
</dbReference>
<keyword evidence="2" id="KW-0238">DNA-binding</keyword>
<dbReference type="InterPro" id="IPR036390">
    <property type="entry name" value="WH_DNA-bd_sf"/>
</dbReference>
<dbReference type="EMBL" id="AM849034">
    <property type="protein sequence ID" value="CAQ00214.1"/>
    <property type="molecule type" value="Genomic_DNA"/>
</dbReference>
<dbReference type="InterPro" id="IPR039422">
    <property type="entry name" value="MarR/SlyA-like"/>
</dbReference>
<evidence type="ECO:0000256" key="2">
    <source>
        <dbReference type="ARBA" id="ARBA00023125"/>
    </source>
</evidence>
<keyword evidence="1" id="KW-0805">Transcription regulation</keyword>
<dbReference type="GO" id="GO:0006950">
    <property type="term" value="P:response to stress"/>
    <property type="evidence" value="ECO:0007669"/>
    <property type="project" value="TreeGrafter"/>
</dbReference>
<dbReference type="Gene3D" id="1.10.10.10">
    <property type="entry name" value="Winged helix-like DNA-binding domain superfamily/Winged helix DNA-binding domain"/>
    <property type="match status" value="1"/>
</dbReference>
<dbReference type="STRING" id="31964.CMS0090"/>
<sequence length="175" mass="18299">MAAGMSAQDELASWPTGRLLSTAARAVEHAWGEALATLGVTHAGLIALHLLRDGPLSQIQLARSAHVETQTMSRTLERLEREGLVSRAPDPADRRRHVVARTDAGADAWERAQALEQDVVPELARSEEMRRGLIDVIRAAGRPAPAASPASPAGTAASPASPASPAGTAAEGRAR</sequence>
<dbReference type="InterPro" id="IPR000835">
    <property type="entry name" value="HTH_MarR-typ"/>
</dbReference>
<dbReference type="RefSeq" id="WP_012297574.1">
    <property type="nucleotide sequence ID" value="NC_010407.1"/>
</dbReference>
<dbReference type="PANTHER" id="PTHR33164">
    <property type="entry name" value="TRANSCRIPTIONAL REGULATOR, MARR FAMILY"/>
    <property type="match status" value="1"/>
</dbReference>
<dbReference type="GO" id="GO:0003700">
    <property type="term" value="F:DNA-binding transcription factor activity"/>
    <property type="evidence" value="ECO:0007669"/>
    <property type="project" value="InterPro"/>
</dbReference>
<dbReference type="GeneID" id="29472458"/>
<dbReference type="PRINTS" id="PR00598">
    <property type="entry name" value="HTHMARR"/>
</dbReference>
<reference evidence="4 5" key="1">
    <citation type="journal article" date="2008" name="J. Bacteriol.">
        <title>Genome of the actinomycete plant pathogen Clavibacter michiganensis subsp. sepedonicus suggests recent niche adaptation.</title>
        <authorList>
            <person name="Bentley S.D."/>
            <person name="Corton C."/>
            <person name="Brown S.E."/>
            <person name="Barron A."/>
            <person name="Clark L."/>
            <person name="Doggett J."/>
            <person name="Harris B."/>
            <person name="Ormond D."/>
            <person name="Quail M.A."/>
            <person name="May G."/>
            <person name="Francis D."/>
            <person name="Knudson D."/>
            <person name="Parkhill J."/>
            <person name="Ishimaru C.A."/>
        </authorList>
    </citation>
    <scope>NUCLEOTIDE SEQUENCE [LARGE SCALE GENOMIC DNA]</scope>
    <source>
        <strain evidence="5">ATCC 33113 / DSM 20744 / JCM 9667 / LMG 2889 / ICMP 2535 / C-1</strain>
    </source>
</reference>
<dbReference type="PANTHER" id="PTHR33164:SF43">
    <property type="entry name" value="HTH-TYPE TRANSCRIPTIONAL REPRESSOR YETL"/>
    <property type="match status" value="1"/>
</dbReference>
<evidence type="ECO:0000256" key="3">
    <source>
        <dbReference type="ARBA" id="ARBA00023163"/>
    </source>
</evidence>
<dbReference type="InterPro" id="IPR036388">
    <property type="entry name" value="WH-like_DNA-bd_sf"/>
</dbReference>
<dbReference type="PROSITE" id="PS01117">
    <property type="entry name" value="HTH_MARR_1"/>
    <property type="match status" value="1"/>
</dbReference>
<dbReference type="Pfam" id="PF01047">
    <property type="entry name" value="MarR"/>
    <property type="match status" value="1"/>
</dbReference>
<dbReference type="SMART" id="SM00347">
    <property type="entry name" value="HTH_MARR"/>
    <property type="match status" value="1"/>
</dbReference>
<dbReference type="AlphaFoldDB" id="B0RHV5"/>
<dbReference type="KEGG" id="cms:CMS0090"/>
<keyword evidence="5" id="KW-1185">Reference proteome</keyword>
<evidence type="ECO:0000313" key="4">
    <source>
        <dbReference type="EMBL" id="CAQ00214.1"/>
    </source>
</evidence>
<dbReference type="HOGENOM" id="CLU_083287_10_0_11"/>
<dbReference type="SUPFAM" id="SSF46785">
    <property type="entry name" value="Winged helix' DNA-binding domain"/>
    <property type="match status" value="1"/>
</dbReference>
<dbReference type="GO" id="GO:0003677">
    <property type="term" value="F:DNA binding"/>
    <property type="evidence" value="ECO:0007669"/>
    <property type="project" value="UniProtKB-KW"/>
</dbReference>
<protein>
    <submittedName>
        <fullName evidence="4">MarR-family transcriptional regulator</fullName>
    </submittedName>
</protein>
<dbReference type="PROSITE" id="PS50995">
    <property type="entry name" value="HTH_MARR_2"/>
    <property type="match status" value="1"/>
</dbReference>
<dbReference type="InterPro" id="IPR023187">
    <property type="entry name" value="Tscrpt_reg_MarR-type_CS"/>
</dbReference>
<proteinExistence type="predicted"/>
<evidence type="ECO:0000256" key="1">
    <source>
        <dbReference type="ARBA" id="ARBA00023015"/>
    </source>
</evidence>
<organism evidence="4 5">
    <name type="scientific">Clavibacter sepedonicus</name>
    <name type="common">Clavibacter michiganensis subsp. sepedonicus</name>
    <dbReference type="NCBI Taxonomy" id="31964"/>
    <lineage>
        <taxon>Bacteria</taxon>
        <taxon>Bacillati</taxon>
        <taxon>Actinomycetota</taxon>
        <taxon>Actinomycetes</taxon>
        <taxon>Micrococcales</taxon>
        <taxon>Microbacteriaceae</taxon>
        <taxon>Clavibacter</taxon>
    </lineage>
</organism>
<keyword evidence="3" id="KW-0804">Transcription</keyword>
<dbReference type="OrthoDB" id="69852at2"/>
<accession>B0RHV5</accession>